<name>A0AAV4C2T8_9GAST</name>
<dbReference type="EMBL" id="BLXT01005746">
    <property type="protein sequence ID" value="GFO25419.1"/>
    <property type="molecule type" value="Genomic_DNA"/>
</dbReference>
<reference evidence="1 2" key="1">
    <citation type="journal article" date="2021" name="Elife">
        <title>Chloroplast acquisition without the gene transfer in kleptoplastic sea slugs, Plakobranchus ocellatus.</title>
        <authorList>
            <person name="Maeda T."/>
            <person name="Takahashi S."/>
            <person name="Yoshida T."/>
            <person name="Shimamura S."/>
            <person name="Takaki Y."/>
            <person name="Nagai Y."/>
            <person name="Toyoda A."/>
            <person name="Suzuki Y."/>
            <person name="Arimoto A."/>
            <person name="Ishii H."/>
            <person name="Satoh N."/>
            <person name="Nishiyama T."/>
            <person name="Hasebe M."/>
            <person name="Maruyama T."/>
            <person name="Minagawa J."/>
            <person name="Obokata J."/>
            <person name="Shigenobu S."/>
        </authorList>
    </citation>
    <scope>NUCLEOTIDE SEQUENCE [LARGE SCALE GENOMIC DNA]</scope>
</reference>
<comment type="caution">
    <text evidence="1">The sequence shown here is derived from an EMBL/GenBank/DDBJ whole genome shotgun (WGS) entry which is preliminary data.</text>
</comment>
<keyword evidence="2" id="KW-1185">Reference proteome</keyword>
<organism evidence="1 2">
    <name type="scientific">Plakobranchus ocellatus</name>
    <dbReference type="NCBI Taxonomy" id="259542"/>
    <lineage>
        <taxon>Eukaryota</taxon>
        <taxon>Metazoa</taxon>
        <taxon>Spiralia</taxon>
        <taxon>Lophotrochozoa</taxon>
        <taxon>Mollusca</taxon>
        <taxon>Gastropoda</taxon>
        <taxon>Heterobranchia</taxon>
        <taxon>Euthyneura</taxon>
        <taxon>Panpulmonata</taxon>
        <taxon>Sacoglossa</taxon>
        <taxon>Placobranchoidea</taxon>
        <taxon>Plakobranchidae</taxon>
        <taxon>Plakobranchus</taxon>
    </lineage>
</organism>
<evidence type="ECO:0000313" key="1">
    <source>
        <dbReference type="EMBL" id="GFO25419.1"/>
    </source>
</evidence>
<accession>A0AAV4C2T8</accession>
<dbReference type="Proteomes" id="UP000735302">
    <property type="component" value="Unassembled WGS sequence"/>
</dbReference>
<gene>
    <name evidence="1" type="ORF">PoB_005192400</name>
</gene>
<sequence length="130" mass="14653">MGSEGDWVIQHEFEPEVRRAICGSYGPSDAAAAAVEFRAPDALQYGGRMLPKHIVFNVNILTQISNRLLESANTCGADVKTKWPGRFSPEICHKPCTNQKKIIHTFFMTVRLRVVRRLQMLLILLLCLSI</sequence>
<proteinExistence type="predicted"/>
<protein>
    <submittedName>
        <fullName evidence="1">Uncharacterized protein</fullName>
    </submittedName>
</protein>
<evidence type="ECO:0000313" key="2">
    <source>
        <dbReference type="Proteomes" id="UP000735302"/>
    </source>
</evidence>
<dbReference type="AlphaFoldDB" id="A0AAV4C2T8"/>